<proteinExistence type="predicted"/>
<gene>
    <name evidence="1" type="ORF">V1477_018946</name>
</gene>
<dbReference type="Proteomes" id="UP001607303">
    <property type="component" value="Unassembled WGS sequence"/>
</dbReference>
<name>A0ABD2ASX7_VESMC</name>
<protein>
    <submittedName>
        <fullName evidence="1">Uncharacterized protein</fullName>
    </submittedName>
</protein>
<comment type="caution">
    <text evidence="1">The sequence shown here is derived from an EMBL/GenBank/DDBJ whole genome shotgun (WGS) entry which is preliminary data.</text>
</comment>
<evidence type="ECO:0000313" key="2">
    <source>
        <dbReference type="Proteomes" id="UP001607303"/>
    </source>
</evidence>
<accession>A0ABD2ASX7</accession>
<sequence>MVYTDCRDEGCHLFAYHVIRLQILICRKEFPRSQWLKKFRGTNTGRIQTIVCNNCLCHLFVYHVIRLQILICRKEFPRSQWLLLLSPVPPLCTSCYPATNPDLRERISKESMVCIRIYMVCTDSRDERCHLFAHHVIRLQILICGKEFPGNL</sequence>
<organism evidence="1 2">
    <name type="scientific">Vespula maculifrons</name>
    <name type="common">Eastern yellow jacket</name>
    <name type="synonym">Wasp</name>
    <dbReference type="NCBI Taxonomy" id="7453"/>
    <lineage>
        <taxon>Eukaryota</taxon>
        <taxon>Metazoa</taxon>
        <taxon>Ecdysozoa</taxon>
        <taxon>Arthropoda</taxon>
        <taxon>Hexapoda</taxon>
        <taxon>Insecta</taxon>
        <taxon>Pterygota</taxon>
        <taxon>Neoptera</taxon>
        <taxon>Endopterygota</taxon>
        <taxon>Hymenoptera</taxon>
        <taxon>Apocrita</taxon>
        <taxon>Aculeata</taxon>
        <taxon>Vespoidea</taxon>
        <taxon>Vespidae</taxon>
        <taxon>Vespinae</taxon>
        <taxon>Vespula</taxon>
    </lineage>
</organism>
<evidence type="ECO:0000313" key="1">
    <source>
        <dbReference type="EMBL" id="KAL2723714.1"/>
    </source>
</evidence>
<reference evidence="1 2" key="1">
    <citation type="journal article" date="2024" name="Ann. Entomol. Soc. Am.">
        <title>Genomic analyses of the southern and eastern yellowjacket wasps (Hymenoptera: Vespidae) reveal evolutionary signatures of social life.</title>
        <authorList>
            <person name="Catto M.A."/>
            <person name="Caine P.B."/>
            <person name="Orr S.E."/>
            <person name="Hunt B.G."/>
            <person name="Goodisman M.A.D."/>
        </authorList>
    </citation>
    <scope>NUCLEOTIDE SEQUENCE [LARGE SCALE GENOMIC DNA]</scope>
    <source>
        <strain evidence="1">232</strain>
        <tissue evidence="1">Head and thorax</tissue>
    </source>
</reference>
<dbReference type="EMBL" id="JAYRBN010000113">
    <property type="protein sequence ID" value="KAL2723714.1"/>
    <property type="molecule type" value="Genomic_DNA"/>
</dbReference>
<keyword evidence="2" id="KW-1185">Reference proteome</keyword>
<dbReference type="AlphaFoldDB" id="A0ABD2ASX7"/>